<dbReference type="EMBL" id="JAGRYU010000025">
    <property type="protein sequence ID" value="MBU4682937.1"/>
    <property type="molecule type" value="Genomic_DNA"/>
</dbReference>
<dbReference type="RefSeq" id="WP_216376060.1">
    <property type="nucleotide sequence ID" value="NZ_JAGRYT010000028.1"/>
</dbReference>
<dbReference type="InterPro" id="IPR014592">
    <property type="entry name" value="P-loop_UCP034888"/>
</dbReference>
<keyword evidence="3" id="KW-1185">Reference proteome</keyword>
<gene>
    <name evidence="2" type="ORF">KC222_13070</name>
</gene>
<reference evidence="3" key="1">
    <citation type="submission" date="2023-07" db="EMBL/GenBank/DDBJ databases">
        <title>Cedecea davisae an AmpC producer and its therapeutic implications.</title>
        <authorList>
            <person name="Notter J."/>
        </authorList>
    </citation>
    <scope>NUCLEOTIDE SEQUENCE [LARGE SCALE GENOMIC DNA]</scope>
    <source>
        <strain evidence="3">1</strain>
    </source>
</reference>
<name>A0ABS6DIE7_9ENTR</name>
<dbReference type="PANTHER" id="PTHR43581">
    <property type="entry name" value="ATP/GTP PHOSPHATASE"/>
    <property type="match status" value="1"/>
</dbReference>
<dbReference type="Proteomes" id="UP000686327">
    <property type="component" value="Unassembled WGS sequence"/>
</dbReference>
<dbReference type="SMART" id="SM00382">
    <property type="entry name" value="AAA"/>
    <property type="match status" value="1"/>
</dbReference>
<dbReference type="PANTHER" id="PTHR43581:SF2">
    <property type="entry name" value="EXCINUCLEASE ATPASE SUBUNIT"/>
    <property type="match status" value="1"/>
</dbReference>
<accession>A0ABS6DIE7</accession>
<feature type="domain" description="AAA+ ATPase" evidence="1">
    <location>
        <begin position="20"/>
        <end position="316"/>
    </location>
</feature>
<protein>
    <submittedName>
        <fullName evidence="2">DUF3696 domain-containing protein</fullName>
    </submittedName>
</protein>
<dbReference type="InterPro" id="IPR003959">
    <property type="entry name" value="ATPase_AAA_core"/>
</dbReference>
<dbReference type="Pfam" id="PF12476">
    <property type="entry name" value="DUF3696"/>
    <property type="match status" value="1"/>
</dbReference>
<dbReference type="InterPro" id="IPR022532">
    <property type="entry name" value="DUF3696"/>
</dbReference>
<evidence type="ECO:0000259" key="1">
    <source>
        <dbReference type="SMART" id="SM00382"/>
    </source>
</evidence>
<dbReference type="PIRSF" id="PIRSF034888">
    <property type="entry name" value="P-loop_UCP034888"/>
    <property type="match status" value="1"/>
</dbReference>
<proteinExistence type="predicted"/>
<dbReference type="InterPro" id="IPR051396">
    <property type="entry name" value="Bact_Antivir_Def_Nuclease"/>
</dbReference>
<dbReference type="CDD" id="cd00267">
    <property type="entry name" value="ABC_ATPase"/>
    <property type="match status" value="1"/>
</dbReference>
<sequence length="374" mass="41832">MINNIDIKNFKSLMSNSFELKKLNVLSGINGAGKSTLCQAILLLKEYFEHYASTSNTVSLNGNFLNLGTVQDILNEGAQDDLIDISYQVGEANYKFILDASTELRRNDFANLKNAIVDHASQSNIFSKVKYLAAERLGPRVVQNKNDYSLRVLKDLGVAGQYVNSFLELYGKDAIQLDNRFHLNSESDQLIHQVELWLKEISPNINLNTNSLLNTDFVSIQYQFATKLGRSESYRATNVGFGISYILPVIVMCLSSSPGDILIIDTPEAHLHPRGQSKIGELLANTAADGVQVILETHSDHVINGIRRQAAKRKLLADDTSFYFFTLAAGEEITSPYSKIYSPKLDQNGMFDKWPDGFFDEWSASLSELIKLRN</sequence>
<evidence type="ECO:0000313" key="3">
    <source>
        <dbReference type="Proteomes" id="UP000686327"/>
    </source>
</evidence>
<dbReference type="InterPro" id="IPR003593">
    <property type="entry name" value="AAA+_ATPase"/>
</dbReference>
<evidence type="ECO:0000313" key="2">
    <source>
        <dbReference type="EMBL" id="MBU4682937.1"/>
    </source>
</evidence>
<comment type="caution">
    <text evidence="2">The sequence shown here is derived from an EMBL/GenBank/DDBJ whole genome shotgun (WGS) entry which is preliminary data.</text>
</comment>
<organism evidence="2 3">
    <name type="scientific">Cedecea davisae</name>
    <dbReference type="NCBI Taxonomy" id="158484"/>
    <lineage>
        <taxon>Bacteria</taxon>
        <taxon>Pseudomonadati</taxon>
        <taxon>Pseudomonadota</taxon>
        <taxon>Gammaproteobacteria</taxon>
        <taxon>Enterobacterales</taxon>
        <taxon>Enterobacteriaceae</taxon>
        <taxon>Cedecea</taxon>
    </lineage>
</organism>
<dbReference type="Pfam" id="PF13304">
    <property type="entry name" value="AAA_21"/>
    <property type="match status" value="1"/>
</dbReference>